<organism evidence="2 3">
    <name type="scientific">Ficus carica</name>
    <name type="common">Common fig</name>
    <dbReference type="NCBI Taxonomy" id="3494"/>
    <lineage>
        <taxon>Eukaryota</taxon>
        <taxon>Viridiplantae</taxon>
        <taxon>Streptophyta</taxon>
        <taxon>Embryophyta</taxon>
        <taxon>Tracheophyta</taxon>
        <taxon>Spermatophyta</taxon>
        <taxon>Magnoliopsida</taxon>
        <taxon>eudicotyledons</taxon>
        <taxon>Gunneridae</taxon>
        <taxon>Pentapetalae</taxon>
        <taxon>rosids</taxon>
        <taxon>fabids</taxon>
        <taxon>Rosales</taxon>
        <taxon>Moraceae</taxon>
        <taxon>Ficeae</taxon>
        <taxon>Ficus</taxon>
    </lineage>
</organism>
<dbReference type="EMBL" id="BTGU01000011">
    <property type="protein sequence ID" value="GMN40341.1"/>
    <property type="molecule type" value="Genomic_DNA"/>
</dbReference>
<proteinExistence type="predicted"/>
<comment type="caution">
    <text evidence="2">The sequence shown here is derived from an EMBL/GenBank/DDBJ whole genome shotgun (WGS) entry which is preliminary data.</text>
</comment>
<keyword evidence="3" id="KW-1185">Reference proteome</keyword>
<gene>
    <name evidence="2" type="ORF">TIFTF001_009579</name>
</gene>
<protein>
    <submittedName>
        <fullName evidence="2">Uncharacterized protein</fullName>
    </submittedName>
</protein>
<reference evidence="2" key="1">
    <citation type="submission" date="2023-07" db="EMBL/GenBank/DDBJ databases">
        <title>draft genome sequence of fig (Ficus carica).</title>
        <authorList>
            <person name="Takahashi T."/>
            <person name="Nishimura K."/>
        </authorList>
    </citation>
    <scope>NUCLEOTIDE SEQUENCE</scope>
</reference>
<evidence type="ECO:0000313" key="3">
    <source>
        <dbReference type="Proteomes" id="UP001187192"/>
    </source>
</evidence>
<dbReference type="Proteomes" id="UP001187192">
    <property type="component" value="Unassembled WGS sequence"/>
</dbReference>
<dbReference type="AlphaFoldDB" id="A0AA88AHC2"/>
<evidence type="ECO:0000313" key="2">
    <source>
        <dbReference type="EMBL" id="GMN40341.1"/>
    </source>
</evidence>
<evidence type="ECO:0000256" key="1">
    <source>
        <dbReference type="SAM" id="MobiDB-lite"/>
    </source>
</evidence>
<accession>A0AA88AHC2</accession>
<name>A0AA88AHC2_FICCA</name>
<sequence>MTVTHIGRLTSGLYEGGRMSIIEIKVAVAAEYQCELKVVVRVRKRRDNEGGGSERKGRVCLLRER</sequence>
<feature type="region of interest" description="Disordered" evidence="1">
    <location>
        <begin position="46"/>
        <end position="65"/>
    </location>
</feature>